<dbReference type="InterPro" id="IPR007560">
    <property type="entry name" value="Restrct_endonuc_IV_Mrr"/>
</dbReference>
<evidence type="ECO:0000259" key="1">
    <source>
        <dbReference type="Pfam" id="PF04471"/>
    </source>
</evidence>
<dbReference type="Proteomes" id="UP000249645">
    <property type="component" value="Unassembled WGS sequence"/>
</dbReference>
<sequence length="387" mass="44383">MNLIILGTNSDDKGFQLEKLTTKILSHLGYKDIVTNFIGSGGQEIDVVGKIEKPGLNGLDITPILCECKAYKSPLAMGDWLKFLGKVFIQETKESTTSYFIALNGVNGNVLGNYSDLQKTNKKVHLVTGVNLMAFLNEMYQIAPINLIHNKLFSLSNKNPIEITMCYYSEKIYYLIGFDDNTFALFNFSHQNLNIENSKNIIDLIYSNTSYINYLNLENEKEAKDRKEKIKKFVTCVMFARNKDVALDELVVNLSDYERQFENFTKEEVDTATTELIEENWILKKGNNYKLKVLKNKTNNGKEILDFLRYLFSNELPLFVLECSNYDIIINKELLGEVARIQGNITFNEKQANNLLELLKLSPSALGWIIHPIQLILRHRENVKDLD</sequence>
<evidence type="ECO:0000313" key="3">
    <source>
        <dbReference type="Proteomes" id="UP000249645"/>
    </source>
</evidence>
<evidence type="ECO:0000313" key="2">
    <source>
        <dbReference type="EMBL" id="PZP44575.1"/>
    </source>
</evidence>
<dbReference type="EMBL" id="QFOI01000307">
    <property type="protein sequence ID" value="PZP44575.1"/>
    <property type="molecule type" value="Genomic_DNA"/>
</dbReference>
<dbReference type="SUPFAM" id="SSF52980">
    <property type="entry name" value="Restriction endonuclease-like"/>
    <property type="match status" value="1"/>
</dbReference>
<organism evidence="2 3">
    <name type="scientific">Pseudopedobacter saltans</name>
    <dbReference type="NCBI Taxonomy" id="151895"/>
    <lineage>
        <taxon>Bacteria</taxon>
        <taxon>Pseudomonadati</taxon>
        <taxon>Bacteroidota</taxon>
        <taxon>Sphingobacteriia</taxon>
        <taxon>Sphingobacteriales</taxon>
        <taxon>Sphingobacteriaceae</taxon>
        <taxon>Pseudopedobacter</taxon>
    </lineage>
</organism>
<feature type="non-terminal residue" evidence="2">
    <location>
        <position position="387"/>
    </location>
</feature>
<proteinExistence type="predicted"/>
<feature type="domain" description="Restriction endonuclease type IV Mrr" evidence="1">
    <location>
        <begin position="14"/>
        <end position="134"/>
    </location>
</feature>
<protein>
    <recommendedName>
        <fullName evidence="1">Restriction endonuclease type IV Mrr domain-containing protein</fullName>
    </recommendedName>
</protein>
<dbReference type="GO" id="GO:0003677">
    <property type="term" value="F:DNA binding"/>
    <property type="evidence" value="ECO:0007669"/>
    <property type="project" value="InterPro"/>
</dbReference>
<name>A0A2W5EKE1_9SPHI</name>
<gene>
    <name evidence="2" type="ORF">DI598_14295</name>
</gene>
<dbReference type="GO" id="GO:0009307">
    <property type="term" value="P:DNA restriction-modification system"/>
    <property type="evidence" value="ECO:0007669"/>
    <property type="project" value="InterPro"/>
</dbReference>
<dbReference type="AlphaFoldDB" id="A0A2W5EKE1"/>
<comment type="caution">
    <text evidence="2">The sequence shown here is derived from an EMBL/GenBank/DDBJ whole genome shotgun (WGS) entry which is preliminary data.</text>
</comment>
<dbReference type="Pfam" id="PF04471">
    <property type="entry name" value="Mrr_cat"/>
    <property type="match status" value="1"/>
</dbReference>
<dbReference type="GO" id="GO:0004519">
    <property type="term" value="F:endonuclease activity"/>
    <property type="evidence" value="ECO:0007669"/>
    <property type="project" value="InterPro"/>
</dbReference>
<reference evidence="2 3" key="1">
    <citation type="submission" date="2017-11" db="EMBL/GenBank/DDBJ databases">
        <title>Infants hospitalized years apart are colonized by the same room-sourced microbial strains.</title>
        <authorList>
            <person name="Brooks B."/>
            <person name="Olm M.R."/>
            <person name="Firek B.A."/>
            <person name="Baker R."/>
            <person name="Thomas B.C."/>
            <person name="Morowitz M.J."/>
            <person name="Banfield J.F."/>
        </authorList>
    </citation>
    <scope>NUCLEOTIDE SEQUENCE [LARGE SCALE GENOMIC DNA]</scope>
    <source>
        <strain evidence="2">S2_009_000_R2_76</strain>
    </source>
</reference>
<accession>A0A2W5EKE1</accession>
<dbReference type="InterPro" id="IPR011335">
    <property type="entry name" value="Restrct_endonuc-II-like"/>
</dbReference>